<evidence type="ECO:0000313" key="2">
    <source>
        <dbReference type="Proteomes" id="UP000472273"/>
    </source>
</evidence>
<dbReference type="Ensembl" id="ENSPTXT00000008549.1">
    <property type="protein sequence ID" value="ENSPTXP00000008260.1"/>
    <property type="gene ID" value="ENSPTXG00000005986.1"/>
</dbReference>
<proteinExistence type="predicted"/>
<sequence>SDQKRKYKYSVFGLPFLPQKSVYSSSSGGIQIFLLPVLWGNKRRPRRSAQTREAVN</sequence>
<reference evidence="1" key="2">
    <citation type="submission" date="2025-09" db="UniProtKB">
        <authorList>
            <consortium name="Ensembl"/>
        </authorList>
    </citation>
    <scope>IDENTIFICATION</scope>
</reference>
<dbReference type="AlphaFoldDB" id="A0A670YI46"/>
<name>A0A670YI46_PSETE</name>
<dbReference type="Proteomes" id="UP000472273">
    <property type="component" value="Unplaced"/>
</dbReference>
<evidence type="ECO:0000313" key="1">
    <source>
        <dbReference type="Ensembl" id="ENSPTXP00000008260.1"/>
    </source>
</evidence>
<reference evidence="1" key="1">
    <citation type="submission" date="2025-08" db="UniProtKB">
        <authorList>
            <consortium name="Ensembl"/>
        </authorList>
    </citation>
    <scope>IDENTIFICATION</scope>
</reference>
<keyword evidence="2" id="KW-1185">Reference proteome</keyword>
<protein>
    <submittedName>
        <fullName evidence="1">Uncharacterized protein</fullName>
    </submittedName>
</protein>
<accession>A0A670YI46</accession>
<organism evidence="1 2">
    <name type="scientific">Pseudonaja textilis</name>
    <name type="common">Eastern brown snake</name>
    <dbReference type="NCBI Taxonomy" id="8673"/>
    <lineage>
        <taxon>Eukaryota</taxon>
        <taxon>Metazoa</taxon>
        <taxon>Chordata</taxon>
        <taxon>Craniata</taxon>
        <taxon>Vertebrata</taxon>
        <taxon>Euteleostomi</taxon>
        <taxon>Lepidosauria</taxon>
        <taxon>Squamata</taxon>
        <taxon>Bifurcata</taxon>
        <taxon>Unidentata</taxon>
        <taxon>Episquamata</taxon>
        <taxon>Toxicofera</taxon>
        <taxon>Serpentes</taxon>
        <taxon>Colubroidea</taxon>
        <taxon>Elapidae</taxon>
        <taxon>Hydrophiinae</taxon>
        <taxon>Pseudonaja</taxon>
    </lineage>
</organism>